<evidence type="ECO:0000313" key="2">
    <source>
        <dbReference type="Proteomes" id="UP001550603"/>
    </source>
</evidence>
<name>A0ABV2XLT2_9ACTN</name>
<comment type="caution">
    <text evidence="1">The sequence shown here is derived from an EMBL/GenBank/DDBJ whole genome shotgun (WGS) entry which is preliminary data.</text>
</comment>
<protein>
    <submittedName>
        <fullName evidence="1">Uncharacterized protein</fullName>
    </submittedName>
</protein>
<keyword evidence="2" id="KW-1185">Reference proteome</keyword>
<accession>A0ABV2XLT2</accession>
<dbReference type="EMBL" id="JBEYBN010000001">
    <property type="protein sequence ID" value="MEU2264968.1"/>
    <property type="molecule type" value="Genomic_DNA"/>
</dbReference>
<gene>
    <name evidence="1" type="ORF">ABZ568_00640</name>
</gene>
<reference evidence="1 2" key="1">
    <citation type="submission" date="2024-06" db="EMBL/GenBank/DDBJ databases">
        <title>The Natural Products Discovery Center: Release of the First 8490 Sequenced Strains for Exploring Actinobacteria Biosynthetic Diversity.</title>
        <authorList>
            <person name="Kalkreuter E."/>
            <person name="Kautsar S.A."/>
            <person name="Yang D."/>
            <person name="Bader C.D."/>
            <person name="Teijaro C.N."/>
            <person name="Fluegel L."/>
            <person name="Davis C.M."/>
            <person name="Simpson J.R."/>
            <person name="Lauterbach L."/>
            <person name="Steele A.D."/>
            <person name="Gui C."/>
            <person name="Meng S."/>
            <person name="Li G."/>
            <person name="Viehrig K."/>
            <person name="Ye F."/>
            <person name="Su P."/>
            <person name="Kiefer A.F."/>
            <person name="Nichols A."/>
            <person name="Cepeda A.J."/>
            <person name="Yan W."/>
            <person name="Fan B."/>
            <person name="Jiang Y."/>
            <person name="Adhikari A."/>
            <person name="Zheng C.-J."/>
            <person name="Schuster L."/>
            <person name="Cowan T.M."/>
            <person name="Smanski M.J."/>
            <person name="Chevrette M.G."/>
            <person name="De Carvalho L.P.S."/>
            <person name="Shen B."/>
        </authorList>
    </citation>
    <scope>NUCLEOTIDE SEQUENCE [LARGE SCALE GENOMIC DNA]</scope>
    <source>
        <strain evidence="1 2">NPDC019583</strain>
    </source>
</reference>
<sequence length="323" mass="36096">MNDNPPDVHLAIYGPDRFPKPSPFAEHGYLFTVPGSWPEDTPAHTNVTDWEMAVYRTTDDGDEWQVRDVNGNRRVWGTGDSRREAIGLAFLEIARKRRIQAADVADKRKAAGLEPAPPYQVEATSSTTLVLDPARPDRIAILDHIEGVGITPTVYRVHSTDGVTEWDIPARPGVTLRTTQLGVLHIRCGCTPEDTARFEEMGQVMYYAANAMTMCWPCPKNPEELFTVDGSDYGPYPALPATDSWGPYEPISVTRATAEHIAHDLNTLNAGCGLTAQWNGADLVFAWDQRYRDDNGTQTVTPDGDDRYQIGGLWPWMRWTDRH</sequence>
<proteinExistence type="predicted"/>
<evidence type="ECO:0000313" key="1">
    <source>
        <dbReference type="EMBL" id="MEU2264968.1"/>
    </source>
</evidence>
<dbReference type="Proteomes" id="UP001550603">
    <property type="component" value="Unassembled WGS sequence"/>
</dbReference>
<organism evidence="1 2">
    <name type="scientific">Streptomyces olindensis</name>
    <dbReference type="NCBI Taxonomy" id="358823"/>
    <lineage>
        <taxon>Bacteria</taxon>
        <taxon>Bacillati</taxon>
        <taxon>Actinomycetota</taxon>
        <taxon>Actinomycetes</taxon>
        <taxon>Kitasatosporales</taxon>
        <taxon>Streptomycetaceae</taxon>
        <taxon>Streptomyces</taxon>
    </lineage>
</organism>
<dbReference type="RefSeq" id="WP_359784330.1">
    <property type="nucleotide sequence ID" value="NZ_JBEYBN010000001.1"/>
</dbReference>